<dbReference type="CDD" id="cd06578">
    <property type="entry name" value="HemD"/>
    <property type="match status" value="1"/>
</dbReference>
<dbReference type="EC" id="4.2.1.75" evidence="3 9"/>
<evidence type="ECO:0000256" key="5">
    <source>
        <dbReference type="ARBA" id="ARBA00023244"/>
    </source>
</evidence>
<keyword evidence="4 9" id="KW-0456">Lyase</keyword>
<evidence type="ECO:0000256" key="7">
    <source>
        <dbReference type="ARBA" id="ARBA00040167"/>
    </source>
</evidence>
<name>A0ABU2C2L0_9BURK</name>
<evidence type="ECO:0000256" key="2">
    <source>
        <dbReference type="ARBA" id="ARBA00008133"/>
    </source>
</evidence>
<evidence type="ECO:0000313" key="11">
    <source>
        <dbReference type="EMBL" id="MDR7375559.1"/>
    </source>
</evidence>
<comment type="catalytic activity">
    <reaction evidence="8 9">
        <text>hydroxymethylbilane = uroporphyrinogen III + H2O</text>
        <dbReference type="Rhea" id="RHEA:18965"/>
        <dbReference type="ChEBI" id="CHEBI:15377"/>
        <dbReference type="ChEBI" id="CHEBI:57308"/>
        <dbReference type="ChEBI" id="CHEBI:57845"/>
        <dbReference type="EC" id="4.2.1.75"/>
    </reaction>
</comment>
<evidence type="ECO:0000256" key="4">
    <source>
        <dbReference type="ARBA" id="ARBA00023239"/>
    </source>
</evidence>
<dbReference type="RefSeq" id="WP_310369858.1">
    <property type="nucleotide sequence ID" value="NZ_JAVDXT010000001.1"/>
</dbReference>
<keyword evidence="5 9" id="KW-0627">Porphyrin biosynthesis</keyword>
<dbReference type="Proteomes" id="UP001180487">
    <property type="component" value="Unassembled WGS sequence"/>
</dbReference>
<dbReference type="PANTHER" id="PTHR38042:SF1">
    <property type="entry name" value="UROPORPHYRINOGEN-III SYNTHASE, CHLOROPLASTIC"/>
    <property type="match status" value="1"/>
</dbReference>
<dbReference type="PANTHER" id="PTHR38042">
    <property type="entry name" value="UROPORPHYRINOGEN-III SYNTHASE, CHLOROPLASTIC"/>
    <property type="match status" value="1"/>
</dbReference>
<gene>
    <name evidence="11" type="ORF">J2X19_000217</name>
</gene>
<reference evidence="11 12" key="1">
    <citation type="submission" date="2023-07" db="EMBL/GenBank/DDBJ databases">
        <title>Sorghum-associated microbial communities from plants grown in Nebraska, USA.</title>
        <authorList>
            <person name="Schachtman D."/>
        </authorList>
    </citation>
    <scope>NUCLEOTIDE SEQUENCE [LARGE SCALE GENOMIC DNA]</scope>
    <source>
        <strain evidence="11 12">BE313</strain>
    </source>
</reference>
<dbReference type="InterPro" id="IPR036108">
    <property type="entry name" value="4pyrrol_syn_uPrphyn_synt_sf"/>
</dbReference>
<evidence type="ECO:0000256" key="1">
    <source>
        <dbReference type="ARBA" id="ARBA00004772"/>
    </source>
</evidence>
<accession>A0ABU2C2L0</accession>
<keyword evidence="12" id="KW-1185">Reference proteome</keyword>
<comment type="similarity">
    <text evidence="2 9">Belongs to the uroporphyrinogen-III synthase family.</text>
</comment>
<dbReference type="Gene3D" id="3.40.50.10090">
    <property type="match status" value="2"/>
</dbReference>
<dbReference type="GO" id="GO:0004852">
    <property type="term" value="F:uroporphyrinogen-III synthase activity"/>
    <property type="evidence" value="ECO:0007669"/>
    <property type="project" value="UniProtKB-EC"/>
</dbReference>
<evidence type="ECO:0000313" key="12">
    <source>
        <dbReference type="Proteomes" id="UP001180487"/>
    </source>
</evidence>
<evidence type="ECO:0000259" key="10">
    <source>
        <dbReference type="Pfam" id="PF02602"/>
    </source>
</evidence>
<dbReference type="InterPro" id="IPR039793">
    <property type="entry name" value="UROS/Hem4"/>
</dbReference>
<dbReference type="SUPFAM" id="SSF69618">
    <property type="entry name" value="HemD-like"/>
    <property type="match status" value="1"/>
</dbReference>
<feature type="domain" description="Tetrapyrrole biosynthesis uroporphyrinogen III synthase" evidence="10">
    <location>
        <begin position="15"/>
        <end position="253"/>
    </location>
</feature>
<protein>
    <recommendedName>
        <fullName evidence="7 9">Uroporphyrinogen-III synthase</fullName>
        <ecNumber evidence="3 9">4.2.1.75</ecNumber>
    </recommendedName>
</protein>
<organism evidence="11 12">
    <name type="scientific">Rhodoferax ferrireducens</name>
    <dbReference type="NCBI Taxonomy" id="192843"/>
    <lineage>
        <taxon>Bacteria</taxon>
        <taxon>Pseudomonadati</taxon>
        <taxon>Pseudomonadota</taxon>
        <taxon>Betaproteobacteria</taxon>
        <taxon>Burkholderiales</taxon>
        <taxon>Comamonadaceae</taxon>
        <taxon>Rhodoferax</taxon>
    </lineage>
</organism>
<comment type="pathway">
    <text evidence="1 9">Porphyrin-containing compound metabolism; protoporphyrin-IX biosynthesis; coproporphyrinogen-III from 5-aminolevulinate: step 3/4.</text>
</comment>
<evidence type="ECO:0000256" key="8">
    <source>
        <dbReference type="ARBA" id="ARBA00048617"/>
    </source>
</evidence>
<evidence type="ECO:0000256" key="9">
    <source>
        <dbReference type="RuleBase" id="RU366031"/>
    </source>
</evidence>
<comment type="function">
    <text evidence="6 9">Catalyzes cyclization of the linear tetrapyrrole, hydroxymethylbilane, to the macrocyclic uroporphyrinogen III.</text>
</comment>
<sequence length="260" mass="27400">MHAIVTRPAQDGLRWVRELAALGIRSTALPLIDIGPAADAQPVRQAWQQLASYQAAMFVSGNAVQHFYALNRPLAQSMPSQAAIKTRAWATGPGTVAALRQAGVEPAQIDAPDAAAGQFDSEALWHIVAPRVQPGSRVLIVRGGDHTGESAGRSWLAEQLAAAGAQVDTVVAYERRLPVFSAAQLAQAHQACTDGSVWLFSSSEAIAHLQTLLPGQDFRPARAVATHPRIAQAARAAGFGVVCESRPTLAEIVASIESLA</sequence>
<dbReference type="Pfam" id="PF02602">
    <property type="entry name" value="HEM4"/>
    <property type="match status" value="1"/>
</dbReference>
<evidence type="ECO:0000256" key="3">
    <source>
        <dbReference type="ARBA" id="ARBA00013109"/>
    </source>
</evidence>
<comment type="caution">
    <text evidence="11">The sequence shown here is derived from an EMBL/GenBank/DDBJ whole genome shotgun (WGS) entry which is preliminary data.</text>
</comment>
<proteinExistence type="inferred from homology"/>
<evidence type="ECO:0000256" key="6">
    <source>
        <dbReference type="ARBA" id="ARBA00037589"/>
    </source>
</evidence>
<dbReference type="InterPro" id="IPR003754">
    <property type="entry name" value="4pyrrol_synth_uPrphyn_synth"/>
</dbReference>
<dbReference type="EMBL" id="JAVDXT010000001">
    <property type="protein sequence ID" value="MDR7375559.1"/>
    <property type="molecule type" value="Genomic_DNA"/>
</dbReference>